<dbReference type="InterPro" id="IPR047554">
    <property type="entry name" value="BICC1_KH-I_rpt2"/>
</dbReference>
<evidence type="ECO:0000259" key="7">
    <source>
        <dbReference type="PROSITE" id="PS50105"/>
    </source>
</evidence>
<dbReference type="CDD" id="cd09520">
    <property type="entry name" value="SAM_BICC1"/>
    <property type="match status" value="1"/>
</dbReference>
<feature type="region of interest" description="Disordered" evidence="6">
    <location>
        <begin position="473"/>
        <end position="495"/>
    </location>
</feature>
<evidence type="ECO:0000256" key="6">
    <source>
        <dbReference type="SAM" id="MobiDB-lite"/>
    </source>
</evidence>
<dbReference type="PANTHER" id="PTHR10627:SF78">
    <property type="entry name" value="PROTEIN BICAUDAL C HOMOLOG 1"/>
    <property type="match status" value="1"/>
</dbReference>
<gene>
    <name evidence="8" type="primary">BICC1</name>
</gene>
<dbReference type="InterPro" id="IPR054727">
    <property type="entry name" value="BICC1_KH"/>
</dbReference>
<dbReference type="Gene3D" id="1.10.150.50">
    <property type="entry name" value="Transcription Factor, Ets-1"/>
    <property type="match status" value="1"/>
</dbReference>
<evidence type="ECO:0000256" key="4">
    <source>
        <dbReference type="ARBA" id="ARBA00022884"/>
    </source>
</evidence>
<feature type="compositionally biased region" description="Polar residues" evidence="6">
    <location>
        <begin position="11"/>
        <end position="22"/>
    </location>
</feature>
<dbReference type="FunFam" id="1.10.150.50:FF:000025">
    <property type="entry name" value="Ankyrin repeat and sterile alpha motif domain-containing 6"/>
    <property type="match status" value="1"/>
</dbReference>
<dbReference type="InterPro" id="IPR013761">
    <property type="entry name" value="SAM/pointed_sf"/>
</dbReference>
<feature type="region of interest" description="Disordered" evidence="6">
    <location>
        <begin position="767"/>
        <end position="833"/>
    </location>
</feature>
<accession>A0A8D3DPN3</accession>
<feature type="region of interest" description="Disordered" evidence="6">
    <location>
        <begin position="664"/>
        <end position="697"/>
    </location>
</feature>
<proteinExistence type="inferred from homology"/>
<dbReference type="SUPFAM" id="SSF54791">
    <property type="entry name" value="Eukaryotic type KH-domain (KH-domain type I)"/>
    <property type="match status" value="2"/>
</dbReference>
<reference evidence="8" key="2">
    <citation type="submission" date="2025-08" db="UniProtKB">
        <authorList>
            <consortium name="Ensembl"/>
        </authorList>
    </citation>
    <scope>IDENTIFICATION</scope>
</reference>
<dbReference type="PROSITE" id="PS50084">
    <property type="entry name" value="KH_TYPE_1"/>
    <property type="match status" value="2"/>
</dbReference>
<evidence type="ECO:0000256" key="3">
    <source>
        <dbReference type="ARBA" id="ARBA00022737"/>
    </source>
</evidence>
<dbReference type="InterPro" id="IPR004088">
    <property type="entry name" value="KH_dom_type_1"/>
</dbReference>
<feature type="compositionally biased region" description="Basic and acidic residues" evidence="6">
    <location>
        <begin position="675"/>
        <end position="697"/>
    </location>
</feature>
<dbReference type="Pfam" id="PF00013">
    <property type="entry name" value="KH_1"/>
    <property type="match status" value="2"/>
</dbReference>
<name>A0A8D3DPN3_SCOMX</name>
<dbReference type="SMART" id="SM00322">
    <property type="entry name" value="KH"/>
    <property type="match status" value="2"/>
</dbReference>
<dbReference type="PANTHER" id="PTHR10627">
    <property type="entry name" value="SCP160"/>
    <property type="match status" value="1"/>
</dbReference>
<keyword evidence="3" id="KW-0677">Repeat</keyword>
<feature type="domain" description="SAM" evidence="7">
    <location>
        <begin position="860"/>
        <end position="923"/>
    </location>
</feature>
<organism evidence="8 9">
    <name type="scientific">Scophthalmus maximus</name>
    <name type="common">Turbot</name>
    <name type="synonym">Psetta maxima</name>
    <dbReference type="NCBI Taxonomy" id="52904"/>
    <lineage>
        <taxon>Eukaryota</taxon>
        <taxon>Metazoa</taxon>
        <taxon>Chordata</taxon>
        <taxon>Craniata</taxon>
        <taxon>Vertebrata</taxon>
        <taxon>Euteleostomi</taxon>
        <taxon>Actinopterygii</taxon>
        <taxon>Neopterygii</taxon>
        <taxon>Teleostei</taxon>
        <taxon>Neoteleostei</taxon>
        <taxon>Acanthomorphata</taxon>
        <taxon>Carangaria</taxon>
        <taxon>Pleuronectiformes</taxon>
        <taxon>Pleuronectoidei</taxon>
        <taxon>Scophthalmidae</taxon>
        <taxon>Scophthalmus</taxon>
    </lineage>
</organism>
<dbReference type="Pfam" id="PF22985">
    <property type="entry name" value="KH_BICC1"/>
    <property type="match status" value="2"/>
</dbReference>
<dbReference type="Ensembl" id="ENSSMAT00000057233.1">
    <property type="protein sequence ID" value="ENSSMAP00000061492.1"/>
    <property type="gene ID" value="ENSSMAG00000017028.2"/>
</dbReference>
<evidence type="ECO:0000313" key="9">
    <source>
        <dbReference type="Proteomes" id="UP000694558"/>
    </source>
</evidence>
<feature type="compositionally biased region" description="Polar residues" evidence="6">
    <location>
        <begin position="587"/>
        <end position="602"/>
    </location>
</feature>
<sequence>MAAQCDPLSGYLQQSDQGSNSERSADSPLPGSEEDLGGPHAPPDPEWTEERFRVDRKKLEVMFFRMCDELMSACFTLFQIMDETQTQIAWPSKLKIGAKSKKDPHIKVCGKRENVREAKDRIMSVLDTKSNRVTLKMDVSHTEHSHVIGKGGNNIKRVMEETGCHIHFPDSNRNNQTEKSNQVSIAGQPGGVEAARMKIRELLPLVLSFELPAIMQSDPSSPTVQHISQTYNLTVSFKPPTRLYRATGLVRGSQNNSNAVKRGTALLLEHLAGSLASTISVTTHLDIAPQHHLFMKGRNGSNIKHITQRTGAQIHFPDPNSPQKKSTVYIQGTIESVCLARQYLMGCLPLVLMFDIKEDIEVEPQCITALMEQLDVFISIKPKPKQPSKSVIVKSVERNAVNMYEARKFLLGLESNGVSGPSPSLICPVGLDILASAGLGLSNLGNDKMNPVCFLHEINSAMPNAVLNSLNSSMSPLQTPSPPAPTPSASLWPSSLTSTQGFSSQLMLHPAAQATLSSILLSGVQGYTQSTPSPPPGLAPIDKQPNGVPDCTKGPCTLNGHVKHPGSVYGRIATASLAETVPCDSVQEASGHNPSEPLSSKSSPDEGSDTFVEVGMPRSPSHSANGSELKQMLASCKTSSGKRQAVELLQGTKNSHLHSDCLLSDAESSSSDSPVTDKRAPGSERAAERAAQQNERERIRLAPQTSFANMQAFDYEQKKLLATKAMLKKPVVTEVRTPTNTWSGLGFSKSMPAETIKELRRANHVPYKPSMSTTYEGSPLSLSRSGSREGMGNGSDSDNWRDRNSAGNGLPGHTEFPSAVGSPKRKQNKSAAEHYLSSSNYMDCIPSVTGSNGCSLSSSLKGSDLPELFSKLGLGKYTDVFQQQEIDLQTFLTLTDQDLKELGITTFGARRKMLLAISELNKNRRKLFEPPIRSSFLEGGASGRLSRQFHADMASVSGRW</sequence>
<keyword evidence="2" id="KW-0217">Developmental protein</keyword>
<feature type="region of interest" description="Disordered" evidence="6">
    <location>
        <begin position="527"/>
        <end position="552"/>
    </location>
</feature>
<dbReference type="Pfam" id="PF00536">
    <property type="entry name" value="SAM_1"/>
    <property type="match status" value="1"/>
</dbReference>
<dbReference type="InterPro" id="IPR047549">
    <property type="entry name" value="BICC1_KH-I_rpt1"/>
</dbReference>
<keyword evidence="4 5" id="KW-0694">RNA-binding</keyword>
<dbReference type="GO" id="GO:0005737">
    <property type="term" value="C:cytoplasm"/>
    <property type="evidence" value="ECO:0007669"/>
    <property type="project" value="TreeGrafter"/>
</dbReference>
<evidence type="ECO:0000313" key="8">
    <source>
        <dbReference type="Ensembl" id="ENSSMAP00000061492.1"/>
    </source>
</evidence>
<feature type="compositionally biased region" description="Low complexity" evidence="6">
    <location>
        <begin position="664"/>
        <end position="673"/>
    </location>
</feature>
<evidence type="ECO:0000256" key="5">
    <source>
        <dbReference type="PROSITE-ProRule" id="PRU00117"/>
    </source>
</evidence>
<feature type="region of interest" description="Disordered" evidence="6">
    <location>
        <begin position="1"/>
        <end position="49"/>
    </location>
</feature>
<dbReference type="Proteomes" id="UP000694558">
    <property type="component" value="Chromosome 15"/>
</dbReference>
<dbReference type="Gene3D" id="3.30.310.270">
    <property type="match status" value="2"/>
</dbReference>
<dbReference type="InterPro" id="IPR036612">
    <property type="entry name" value="KH_dom_type_1_sf"/>
</dbReference>
<feature type="region of interest" description="Disordered" evidence="6">
    <location>
        <begin position="584"/>
        <end position="629"/>
    </location>
</feature>
<feature type="compositionally biased region" description="Low complexity" evidence="6">
    <location>
        <begin position="776"/>
        <end position="785"/>
    </location>
</feature>
<dbReference type="InterPro" id="IPR004087">
    <property type="entry name" value="KH_dom"/>
</dbReference>
<dbReference type="InterPro" id="IPR047553">
    <property type="entry name" value="BICC1_KH-I_rpt3"/>
</dbReference>
<comment type="similarity">
    <text evidence="1">Belongs to the BicC family.</text>
</comment>
<evidence type="ECO:0000256" key="1">
    <source>
        <dbReference type="ARBA" id="ARBA00007662"/>
    </source>
</evidence>
<dbReference type="SMART" id="SM00454">
    <property type="entry name" value="SAM"/>
    <property type="match status" value="1"/>
</dbReference>
<dbReference type="PROSITE" id="PS50105">
    <property type="entry name" value="SAM_DOMAIN"/>
    <property type="match status" value="1"/>
</dbReference>
<dbReference type="FunFam" id="3.30.310.270:FF:000002">
    <property type="entry name" value="BicC family RNA binding protein 1"/>
    <property type="match status" value="1"/>
</dbReference>
<evidence type="ECO:0000256" key="2">
    <source>
        <dbReference type="ARBA" id="ARBA00022473"/>
    </source>
</evidence>
<dbReference type="AlphaFoldDB" id="A0A8D3DPN3"/>
<protein>
    <submittedName>
        <fullName evidence="8">BicC family RNA binding protein 1</fullName>
    </submittedName>
</protein>
<dbReference type="SUPFAM" id="SSF47769">
    <property type="entry name" value="SAM/Pointed domain"/>
    <property type="match status" value="1"/>
</dbReference>
<reference evidence="8" key="1">
    <citation type="submission" date="2023-05" db="EMBL/GenBank/DDBJ databases">
        <title>High-quality long-read genome of Scophthalmus maximus.</title>
        <authorList>
            <person name="Lien S."/>
            <person name="Martinez P."/>
        </authorList>
    </citation>
    <scope>NUCLEOTIDE SEQUENCE [LARGE SCALE GENOMIC DNA]</scope>
</reference>
<dbReference type="CDD" id="cd22420">
    <property type="entry name" value="KH-I_BICC1_rpt1"/>
    <property type="match status" value="1"/>
</dbReference>
<dbReference type="CDD" id="cd22421">
    <property type="entry name" value="KH-I_BICC1_rpt2"/>
    <property type="match status" value="1"/>
</dbReference>
<dbReference type="InterPro" id="IPR001660">
    <property type="entry name" value="SAM"/>
</dbReference>
<dbReference type="CDD" id="cd22422">
    <property type="entry name" value="KH-I_BICC1_rpt3"/>
    <property type="match status" value="1"/>
</dbReference>
<dbReference type="Pfam" id="PF24234">
    <property type="entry name" value="KH_BICC1_1st"/>
    <property type="match status" value="1"/>
</dbReference>
<dbReference type="GO" id="GO:0003723">
    <property type="term" value="F:RNA binding"/>
    <property type="evidence" value="ECO:0007669"/>
    <property type="project" value="UniProtKB-UniRule"/>
</dbReference>
<dbReference type="GeneTree" id="ENSGT00940000156276"/>
<dbReference type="InterPro" id="IPR037974">
    <property type="entry name" value="BICC1_SAM_dom"/>
</dbReference>